<dbReference type="FunFam" id="3.30.390.30:FF:000001">
    <property type="entry name" value="Dihydrolipoyl dehydrogenase"/>
    <property type="match status" value="1"/>
</dbReference>
<dbReference type="PRINTS" id="PR00368">
    <property type="entry name" value="FADPNR"/>
</dbReference>
<organism evidence="17 18">
    <name type="scientific">Mycobacterium riyadhense</name>
    <dbReference type="NCBI Taxonomy" id="486698"/>
    <lineage>
        <taxon>Bacteria</taxon>
        <taxon>Bacillati</taxon>
        <taxon>Actinomycetota</taxon>
        <taxon>Actinomycetes</taxon>
        <taxon>Mycobacteriales</taxon>
        <taxon>Mycobacteriaceae</taxon>
        <taxon>Mycobacterium</taxon>
    </lineage>
</organism>
<evidence type="ECO:0000256" key="10">
    <source>
        <dbReference type="ARBA" id="ARBA00023002"/>
    </source>
</evidence>
<dbReference type="NCBIfam" id="NF003585">
    <property type="entry name" value="PRK05249.1"/>
    <property type="match status" value="1"/>
</dbReference>
<evidence type="ECO:0000256" key="2">
    <source>
        <dbReference type="ARBA" id="ARBA00002842"/>
    </source>
</evidence>
<keyword evidence="18" id="KW-1185">Reference proteome</keyword>
<dbReference type="GO" id="GO:0003957">
    <property type="term" value="F:NAD(P)+ transhydrogenase (Si-specific) activity"/>
    <property type="evidence" value="ECO:0007669"/>
    <property type="project" value="UniProtKB-EC"/>
</dbReference>
<comment type="catalytic activity">
    <reaction evidence="1">
        <text>NAD(+) + NADPH = NADH + NADP(+)</text>
        <dbReference type="Rhea" id="RHEA:11692"/>
        <dbReference type="ChEBI" id="CHEBI:57540"/>
        <dbReference type="ChEBI" id="CHEBI:57783"/>
        <dbReference type="ChEBI" id="CHEBI:57945"/>
        <dbReference type="ChEBI" id="CHEBI:58349"/>
        <dbReference type="EC" id="1.6.1.1"/>
    </reaction>
</comment>
<keyword evidence="9" id="KW-0521">NADP</keyword>
<comment type="cofactor">
    <cofactor evidence="14">
        <name>FAD</name>
        <dbReference type="ChEBI" id="CHEBI:57692"/>
    </cofactor>
    <text evidence="14">Binds 1 FAD per subunit.</text>
</comment>
<comment type="similarity">
    <text evidence="4">Belongs to the class-I pyridine nucleotide-disulfide oxidoreductase family.</text>
</comment>
<protein>
    <recommendedName>
        <fullName evidence="13">Probable soluble pyridine nucleotide transhydrogenase</fullName>
        <ecNumber evidence="5">1.6.1.1</ecNumber>
    </recommendedName>
    <alternativeName>
        <fullName evidence="12">NAD(P)(+) transhydrogenase [B-specific]</fullName>
    </alternativeName>
</protein>
<feature type="binding site" evidence="14">
    <location>
        <begin position="185"/>
        <end position="192"/>
    </location>
    <ligand>
        <name>NAD(+)</name>
        <dbReference type="ChEBI" id="CHEBI:57540"/>
    </ligand>
</feature>
<evidence type="ECO:0000256" key="7">
    <source>
        <dbReference type="ARBA" id="ARBA00022630"/>
    </source>
</evidence>
<feature type="binding site" evidence="14">
    <location>
        <position position="118"/>
    </location>
    <ligand>
        <name>FAD</name>
        <dbReference type="ChEBI" id="CHEBI:57692"/>
    </ligand>
</feature>
<comment type="caution">
    <text evidence="17">The sequence shown here is derived from an EMBL/GenBank/DDBJ whole genome shotgun (WGS) entry which is preliminary data.</text>
</comment>
<name>A0A1X2DH01_9MYCO</name>
<evidence type="ECO:0000313" key="18">
    <source>
        <dbReference type="Proteomes" id="UP000193087"/>
    </source>
</evidence>
<dbReference type="InterPro" id="IPR023753">
    <property type="entry name" value="FAD/NAD-binding_dom"/>
</dbReference>
<evidence type="ECO:0000256" key="8">
    <source>
        <dbReference type="ARBA" id="ARBA00022827"/>
    </source>
</evidence>
<feature type="binding site" evidence="14">
    <location>
        <position position="272"/>
    </location>
    <ligand>
        <name>NAD(+)</name>
        <dbReference type="ChEBI" id="CHEBI:57540"/>
    </ligand>
</feature>
<dbReference type="PANTHER" id="PTHR22912">
    <property type="entry name" value="DISULFIDE OXIDOREDUCTASE"/>
    <property type="match status" value="1"/>
</dbReference>
<comment type="function">
    <text evidence="2">Conversion of NADPH, generated by peripheral catabolic pathways, to NADH, which can enter the respiratory chain for energy generation.</text>
</comment>
<evidence type="ECO:0000259" key="15">
    <source>
        <dbReference type="Pfam" id="PF02852"/>
    </source>
</evidence>
<evidence type="ECO:0000259" key="16">
    <source>
        <dbReference type="Pfam" id="PF07992"/>
    </source>
</evidence>
<evidence type="ECO:0000256" key="11">
    <source>
        <dbReference type="ARBA" id="ARBA00023027"/>
    </source>
</evidence>
<sequence>MGSMREYDLVVIGSGPGGQKAAIAAAKLGKTVAIVERGRMVGGVCVNTGTIPSKTLREAVVYLTGMSQRELYGASYRVKDKITPADLLARTQHVIGKQVDVVRSQLMRNRIDLVLGHGRFIDPHTVLVEEDAQGERVTVSGDYIVIATGTKPVRPSGVEFDEKRVLDSDGILDLRSLPASMVVVGAGVIGIEYASMFAALGTKVTVVEKRDTMLDFCDPEIVEALKFHLRDLAVTFRFGEEVTAVDVGSAGTVTTLASGKQIPAETVMYSAGREGQTEHLGLENAGLETDHRGRIFVDDQFQTKVDHIYAVGDVIGFPALAATSMDQGRLAAYHAFGEPTDGMTALQPIGIYSIPEVSYVGATEVELTKDSIPYEVGVARYRELARGQIAGDSYGMLKLLVSTRDRTLLGVHIFGTSATEMVHIGQAVMGCGGTVDYLVDAVFNYPTFSEAYKVAALDVTNKMRALNQFLH</sequence>
<dbReference type="PRINTS" id="PR00411">
    <property type="entry name" value="PNDRDTASEI"/>
</dbReference>
<dbReference type="PANTHER" id="PTHR22912:SF93">
    <property type="entry name" value="SOLUBLE PYRIDINE NUCLEOTIDE TRANSHYDROGENASE"/>
    <property type="match status" value="1"/>
</dbReference>
<evidence type="ECO:0000256" key="1">
    <source>
        <dbReference type="ARBA" id="ARBA00001815"/>
    </source>
</evidence>
<dbReference type="InterPro" id="IPR050151">
    <property type="entry name" value="Class-I_Pyr_Nuc-Dis_Oxidored"/>
</dbReference>
<dbReference type="InterPro" id="IPR036188">
    <property type="entry name" value="FAD/NAD-bd_sf"/>
</dbReference>
<dbReference type="Proteomes" id="UP000193087">
    <property type="component" value="Unassembled WGS sequence"/>
</dbReference>
<dbReference type="SUPFAM" id="SSF55424">
    <property type="entry name" value="FAD/NAD-linked reductases, dimerisation (C-terminal) domain"/>
    <property type="match status" value="1"/>
</dbReference>
<feature type="binding site" evidence="14">
    <location>
        <position position="208"/>
    </location>
    <ligand>
        <name>NAD(+)</name>
        <dbReference type="ChEBI" id="CHEBI:57540"/>
    </ligand>
</feature>
<evidence type="ECO:0000256" key="6">
    <source>
        <dbReference type="ARBA" id="ARBA00022490"/>
    </source>
</evidence>
<dbReference type="FunFam" id="3.50.50.60:FF:000008">
    <property type="entry name" value="Soluble pyridine nucleotide transhydrogenase"/>
    <property type="match status" value="1"/>
</dbReference>
<dbReference type="InterPro" id="IPR016156">
    <property type="entry name" value="FAD/NAD-linked_Rdtase_dimer_sf"/>
</dbReference>
<keyword evidence="8 14" id="KW-0274">FAD</keyword>
<evidence type="ECO:0000256" key="9">
    <source>
        <dbReference type="ARBA" id="ARBA00022857"/>
    </source>
</evidence>
<evidence type="ECO:0000256" key="3">
    <source>
        <dbReference type="ARBA" id="ARBA00004496"/>
    </source>
</evidence>
<evidence type="ECO:0000256" key="4">
    <source>
        <dbReference type="ARBA" id="ARBA00007532"/>
    </source>
</evidence>
<dbReference type="GO" id="GO:0050660">
    <property type="term" value="F:flavin adenine dinucleotide binding"/>
    <property type="evidence" value="ECO:0007669"/>
    <property type="project" value="TreeGrafter"/>
</dbReference>
<evidence type="ECO:0000313" key="17">
    <source>
        <dbReference type="EMBL" id="ORW87310.1"/>
    </source>
</evidence>
<dbReference type="GO" id="GO:0004148">
    <property type="term" value="F:dihydrolipoyl dehydrogenase (NADH) activity"/>
    <property type="evidence" value="ECO:0007669"/>
    <property type="project" value="TreeGrafter"/>
</dbReference>
<dbReference type="Pfam" id="PF02852">
    <property type="entry name" value="Pyr_redox_dim"/>
    <property type="match status" value="1"/>
</dbReference>
<keyword evidence="10" id="KW-0560">Oxidoreductase</keyword>
<feature type="domain" description="Pyridine nucleotide-disulphide oxidoreductase dimerisation" evidence="15">
    <location>
        <begin position="348"/>
        <end position="455"/>
    </location>
</feature>
<feature type="binding site" evidence="14">
    <location>
        <position position="313"/>
    </location>
    <ligand>
        <name>FAD</name>
        <dbReference type="ChEBI" id="CHEBI:57692"/>
    </ligand>
</feature>
<dbReference type="Gene3D" id="3.50.50.60">
    <property type="entry name" value="FAD/NAD(P)-binding domain"/>
    <property type="match status" value="2"/>
</dbReference>
<dbReference type="STRING" id="486698.AWC22_09265"/>
<dbReference type="EC" id="1.6.1.1" evidence="5"/>
<accession>A0A1X2DH01</accession>
<dbReference type="GO" id="GO:0006103">
    <property type="term" value="P:2-oxoglutarate metabolic process"/>
    <property type="evidence" value="ECO:0007669"/>
    <property type="project" value="TreeGrafter"/>
</dbReference>
<dbReference type="SUPFAM" id="SSF51905">
    <property type="entry name" value="FAD/NAD(P)-binding domain"/>
    <property type="match status" value="1"/>
</dbReference>
<feature type="domain" description="FAD/NAD(P)-binding" evidence="16">
    <location>
        <begin position="7"/>
        <end position="328"/>
    </location>
</feature>
<dbReference type="PIRSF" id="PIRSF000350">
    <property type="entry name" value="Mercury_reductase_MerA"/>
    <property type="match status" value="1"/>
</dbReference>
<keyword evidence="6" id="KW-0963">Cytoplasm</keyword>
<keyword evidence="11 14" id="KW-0520">NAD</keyword>
<evidence type="ECO:0000256" key="13">
    <source>
        <dbReference type="ARBA" id="ARBA00072004"/>
    </source>
</evidence>
<evidence type="ECO:0000256" key="14">
    <source>
        <dbReference type="PIRSR" id="PIRSR000350-3"/>
    </source>
</evidence>
<dbReference type="InterPro" id="IPR004099">
    <property type="entry name" value="Pyr_nucl-diS_OxRdtase_dimer"/>
</dbReference>
<keyword evidence="14" id="KW-0547">Nucleotide-binding</keyword>
<dbReference type="Gene3D" id="3.30.390.30">
    <property type="match status" value="1"/>
</dbReference>
<evidence type="ECO:0000256" key="12">
    <source>
        <dbReference type="ARBA" id="ARBA00031183"/>
    </source>
</evidence>
<dbReference type="GO" id="GO:0005829">
    <property type="term" value="C:cytosol"/>
    <property type="evidence" value="ECO:0007669"/>
    <property type="project" value="TreeGrafter"/>
</dbReference>
<comment type="subcellular location">
    <subcellularLocation>
        <location evidence="3">Cytoplasm</location>
    </subcellularLocation>
</comment>
<dbReference type="InterPro" id="IPR001100">
    <property type="entry name" value="Pyr_nuc-diS_OxRdtase"/>
</dbReference>
<reference evidence="17 18" key="1">
    <citation type="submission" date="2016-01" db="EMBL/GenBank/DDBJ databases">
        <title>The new phylogeny of the genus Mycobacterium.</title>
        <authorList>
            <person name="Tarcisio F."/>
            <person name="Conor M."/>
            <person name="Antonella G."/>
            <person name="Elisabetta G."/>
            <person name="Giulia F.S."/>
            <person name="Sara T."/>
            <person name="Anna F."/>
            <person name="Clotilde B."/>
            <person name="Roberto B."/>
            <person name="Veronica D.S."/>
            <person name="Fabio R."/>
            <person name="Monica P."/>
            <person name="Olivier J."/>
            <person name="Enrico T."/>
            <person name="Nicola S."/>
        </authorList>
    </citation>
    <scope>NUCLEOTIDE SEQUENCE [LARGE SCALE GENOMIC DNA]</scope>
    <source>
        <strain evidence="17 18">DSM 45176</strain>
    </source>
</reference>
<dbReference type="Pfam" id="PF07992">
    <property type="entry name" value="Pyr_redox_2"/>
    <property type="match status" value="1"/>
</dbReference>
<gene>
    <name evidence="17" type="ORF">AWC22_09265</name>
</gene>
<feature type="binding site" evidence="14">
    <location>
        <position position="54"/>
    </location>
    <ligand>
        <name>FAD</name>
        <dbReference type="ChEBI" id="CHEBI:57692"/>
    </ligand>
</feature>
<dbReference type="EMBL" id="LQPQ01000009">
    <property type="protein sequence ID" value="ORW87310.1"/>
    <property type="molecule type" value="Genomic_DNA"/>
</dbReference>
<dbReference type="AlphaFoldDB" id="A0A1X2DH01"/>
<evidence type="ECO:0000256" key="5">
    <source>
        <dbReference type="ARBA" id="ARBA00012772"/>
    </source>
</evidence>
<keyword evidence="7" id="KW-0285">Flavoprotein</keyword>
<proteinExistence type="inferred from homology"/>